<dbReference type="EMBL" id="SPVF01000024">
    <property type="protein sequence ID" value="TFW29219.1"/>
    <property type="molecule type" value="Genomic_DNA"/>
</dbReference>
<keyword evidence="3" id="KW-1185">Reference proteome</keyword>
<comment type="caution">
    <text evidence="2">The sequence shown here is derived from an EMBL/GenBank/DDBJ whole genome shotgun (WGS) entry which is preliminary data.</text>
</comment>
<reference evidence="2 3" key="1">
    <citation type="submission" date="2019-03" db="EMBL/GenBank/DDBJ databases">
        <title>Draft Genome Sequence of Massilia arenosa sp. nov., a Novel Massilia Species Isolated from a Sandy-loam Maize Soil.</title>
        <authorList>
            <person name="Raths R."/>
            <person name="Peta V."/>
            <person name="Bucking H."/>
        </authorList>
    </citation>
    <scope>NUCLEOTIDE SEQUENCE [LARGE SCALE GENOMIC DNA]</scope>
    <source>
        <strain evidence="2 3">MC02</strain>
    </source>
</reference>
<sequence length="126" mass="13819">MPIDPSDTYILLGQDGSSRQLPGGDAFWSQPEAELGALGRHWMLLEFECSSDWPTWEMHPAGDEFIYLLSGDVTLHLDDKGSVTTFALTGRGATIVPRGVWHTAKVHAPSRMLFATLGEGTQHRPA</sequence>
<evidence type="ECO:0000313" key="3">
    <source>
        <dbReference type="Proteomes" id="UP000298438"/>
    </source>
</evidence>
<dbReference type="SUPFAM" id="SSF51182">
    <property type="entry name" value="RmlC-like cupins"/>
    <property type="match status" value="1"/>
</dbReference>
<feature type="domain" description="Cupin type-2" evidence="1">
    <location>
        <begin position="54"/>
        <end position="113"/>
    </location>
</feature>
<evidence type="ECO:0000259" key="1">
    <source>
        <dbReference type="Pfam" id="PF07883"/>
    </source>
</evidence>
<dbReference type="Proteomes" id="UP000298438">
    <property type="component" value="Unassembled WGS sequence"/>
</dbReference>
<evidence type="ECO:0000313" key="2">
    <source>
        <dbReference type="EMBL" id="TFW29219.1"/>
    </source>
</evidence>
<name>A0A4Y9SV54_9BURK</name>
<proteinExistence type="predicted"/>
<dbReference type="InterPro" id="IPR011051">
    <property type="entry name" value="RmlC_Cupin_sf"/>
</dbReference>
<gene>
    <name evidence="2" type="ORF">E4L96_01720</name>
</gene>
<protein>
    <submittedName>
        <fullName evidence="2">Cupin domain-containing protein</fullName>
    </submittedName>
</protein>
<accession>A0A4Y9SV54</accession>
<dbReference type="Gene3D" id="2.60.120.10">
    <property type="entry name" value="Jelly Rolls"/>
    <property type="match status" value="1"/>
</dbReference>
<dbReference type="AlphaFoldDB" id="A0A4Y9SV54"/>
<dbReference type="OrthoDB" id="512358at2"/>
<dbReference type="Pfam" id="PF07883">
    <property type="entry name" value="Cupin_2"/>
    <property type="match status" value="1"/>
</dbReference>
<organism evidence="2 3">
    <name type="scientific">Zemynaea arenosa</name>
    <dbReference type="NCBI Taxonomy" id="2561931"/>
    <lineage>
        <taxon>Bacteria</taxon>
        <taxon>Pseudomonadati</taxon>
        <taxon>Pseudomonadota</taxon>
        <taxon>Betaproteobacteria</taxon>
        <taxon>Burkholderiales</taxon>
        <taxon>Oxalobacteraceae</taxon>
        <taxon>Telluria group</taxon>
        <taxon>Zemynaea</taxon>
    </lineage>
</organism>
<dbReference type="InterPro" id="IPR014710">
    <property type="entry name" value="RmlC-like_jellyroll"/>
</dbReference>
<dbReference type="InterPro" id="IPR013096">
    <property type="entry name" value="Cupin_2"/>
</dbReference>
<dbReference type="RefSeq" id="WP_135205518.1">
    <property type="nucleotide sequence ID" value="NZ_SPVF01000024.1"/>
</dbReference>